<reference evidence="1 2" key="1">
    <citation type="submission" date="2023-02" db="EMBL/GenBank/DDBJ databases">
        <title>Gemone sequence of Telluria chitinolytica ACM 3522T.</title>
        <authorList>
            <person name="Frediansyah A."/>
            <person name="Miess H."/>
            <person name="Gross H."/>
        </authorList>
    </citation>
    <scope>NUCLEOTIDE SEQUENCE [LARGE SCALE GENOMIC DNA]</scope>
    <source>
        <strain evidence="1 2">ACM 3522</strain>
    </source>
</reference>
<name>A0ABY8BI35_9BURK</name>
<sequence>MDAAQRTIAPLLHDETHGLQRGHVGGGVTIDCDQVGARSSLHGRCRRAAALPP</sequence>
<dbReference type="Proteomes" id="UP001216510">
    <property type="component" value="Chromosome"/>
</dbReference>
<evidence type="ECO:0000313" key="2">
    <source>
        <dbReference type="Proteomes" id="UP001216510"/>
    </source>
</evidence>
<gene>
    <name evidence="1" type="ORF">PX653_09700</name>
</gene>
<organism evidence="1 2">
    <name type="scientific">Pseudoduganella chitinolytica</name>
    <dbReference type="NCBI Taxonomy" id="34070"/>
    <lineage>
        <taxon>Bacteria</taxon>
        <taxon>Pseudomonadati</taxon>
        <taxon>Pseudomonadota</taxon>
        <taxon>Betaproteobacteria</taxon>
        <taxon>Burkholderiales</taxon>
        <taxon>Oxalobacteraceae</taxon>
        <taxon>Telluria group</taxon>
        <taxon>Pseudoduganella</taxon>
    </lineage>
</organism>
<proteinExistence type="predicted"/>
<dbReference type="EMBL" id="CP119083">
    <property type="protein sequence ID" value="WEF35013.1"/>
    <property type="molecule type" value="Genomic_DNA"/>
</dbReference>
<dbReference type="RefSeq" id="WP_277417683.1">
    <property type="nucleotide sequence ID" value="NZ_CP119083.1"/>
</dbReference>
<evidence type="ECO:0000313" key="1">
    <source>
        <dbReference type="EMBL" id="WEF35013.1"/>
    </source>
</evidence>
<protein>
    <submittedName>
        <fullName evidence="1">Uncharacterized protein</fullName>
    </submittedName>
</protein>
<accession>A0ABY8BI35</accession>
<keyword evidence="2" id="KW-1185">Reference proteome</keyword>